<reference evidence="1 2" key="1">
    <citation type="submission" date="2020-08" db="EMBL/GenBank/DDBJ databases">
        <title>Genomic Encyclopedia of Type Strains, Phase IV (KMG-IV): sequencing the most valuable type-strain genomes for metagenomic binning, comparative biology and taxonomic classification.</title>
        <authorList>
            <person name="Goeker M."/>
        </authorList>
    </citation>
    <scope>NUCLEOTIDE SEQUENCE [LARGE SCALE GENOMIC DNA]</scope>
    <source>
        <strain evidence="1 2">DSM 26723</strain>
    </source>
</reference>
<proteinExistence type="predicted"/>
<dbReference type="RefSeq" id="WP_184334794.1">
    <property type="nucleotide sequence ID" value="NZ_JACHHZ010000005.1"/>
</dbReference>
<dbReference type="EMBL" id="JACHHZ010000005">
    <property type="protein sequence ID" value="MBB6095419.1"/>
    <property type="molecule type" value="Genomic_DNA"/>
</dbReference>
<name>A0A841HSY9_9GAMM</name>
<protein>
    <submittedName>
        <fullName evidence="1">Uncharacterized protein</fullName>
    </submittedName>
</protein>
<organism evidence="1 2">
    <name type="scientific">Povalibacter uvarum</name>
    <dbReference type="NCBI Taxonomy" id="732238"/>
    <lineage>
        <taxon>Bacteria</taxon>
        <taxon>Pseudomonadati</taxon>
        <taxon>Pseudomonadota</taxon>
        <taxon>Gammaproteobacteria</taxon>
        <taxon>Steroidobacterales</taxon>
        <taxon>Steroidobacteraceae</taxon>
        <taxon>Povalibacter</taxon>
    </lineage>
</organism>
<evidence type="ECO:0000313" key="1">
    <source>
        <dbReference type="EMBL" id="MBB6095419.1"/>
    </source>
</evidence>
<comment type="caution">
    <text evidence="1">The sequence shown here is derived from an EMBL/GenBank/DDBJ whole genome shotgun (WGS) entry which is preliminary data.</text>
</comment>
<dbReference type="Proteomes" id="UP000588068">
    <property type="component" value="Unassembled WGS sequence"/>
</dbReference>
<evidence type="ECO:0000313" key="2">
    <source>
        <dbReference type="Proteomes" id="UP000588068"/>
    </source>
</evidence>
<dbReference type="AlphaFoldDB" id="A0A841HSY9"/>
<keyword evidence="2" id="KW-1185">Reference proteome</keyword>
<gene>
    <name evidence="1" type="ORF">HNQ60_004309</name>
</gene>
<sequence>MKLRQAELEAGISTLCAAHAHESGLRSLSSLVVYRKRGVIVVACHRASIDGL</sequence>
<accession>A0A841HSY9</accession>